<dbReference type="Pfam" id="PF02892">
    <property type="entry name" value="zf-BED"/>
    <property type="match status" value="1"/>
</dbReference>
<keyword evidence="2" id="KW-0863">Zinc-finger</keyword>
<dbReference type="SMART" id="SM00614">
    <property type="entry name" value="ZnF_BED"/>
    <property type="match status" value="1"/>
</dbReference>
<evidence type="ECO:0000256" key="2">
    <source>
        <dbReference type="ARBA" id="ARBA00022771"/>
    </source>
</evidence>
<evidence type="ECO:0000256" key="4">
    <source>
        <dbReference type="SAM" id="MobiDB-lite"/>
    </source>
</evidence>
<evidence type="ECO:0000313" key="6">
    <source>
        <dbReference type="EMBL" id="RYR49431.1"/>
    </source>
</evidence>
<evidence type="ECO:0000256" key="3">
    <source>
        <dbReference type="ARBA" id="ARBA00022833"/>
    </source>
</evidence>
<dbReference type="InterPro" id="IPR036236">
    <property type="entry name" value="Znf_C2H2_sf"/>
</dbReference>
<dbReference type="InterPro" id="IPR003656">
    <property type="entry name" value="Znf_BED"/>
</dbReference>
<evidence type="ECO:0000259" key="5">
    <source>
        <dbReference type="Pfam" id="PF02892"/>
    </source>
</evidence>
<reference evidence="6 7" key="1">
    <citation type="submission" date="2019-01" db="EMBL/GenBank/DDBJ databases">
        <title>Sequencing of cultivated peanut Arachis hypogaea provides insights into genome evolution and oil improvement.</title>
        <authorList>
            <person name="Chen X."/>
        </authorList>
    </citation>
    <scope>NUCLEOTIDE SEQUENCE [LARGE SCALE GENOMIC DNA]</scope>
    <source>
        <strain evidence="7">cv. Fuhuasheng</strain>
        <tissue evidence="6">Leaves</tissue>
    </source>
</reference>
<dbReference type="EMBL" id="SDMP01000007">
    <property type="protein sequence ID" value="RYR49431.1"/>
    <property type="molecule type" value="Genomic_DNA"/>
</dbReference>
<evidence type="ECO:0000313" key="7">
    <source>
        <dbReference type="Proteomes" id="UP000289738"/>
    </source>
</evidence>
<name>A0A445CEW7_ARAHY</name>
<dbReference type="Proteomes" id="UP000289738">
    <property type="component" value="Chromosome A07"/>
</dbReference>
<dbReference type="SUPFAM" id="SSF57667">
    <property type="entry name" value="beta-beta-alpha zinc fingers"/>
    <property type="match status" value="1"/>
</dbReference>
<keyword evidence="1" id="KW-0479">Metal-binding</keyword>
<proteinExistence type="predicted"/>
<feature type="region of interest" description="Disordered" evidence="4">
    <location>
        <begin position="26"/>
        <end position="46"/>
    </location>
</feature>
<dbReference type="GO" id="GO:0003677">
    <property type="term" value="F:DNA binding"/>
    <property type="evidence" value="ECO:0007669"/>
    <property type="project" value="InterPro"/>
</dbReference>
<organism evidence="6 7">
    <name type="scientific">Arachis hypogaea</name>
    <name type="common">Peanut</name>
    <dbReference type="NCBI Taxonomy" id="3818"/>
    <lineage>
        <taxon>Eukaryota</taxon>
        <taxon>Viridiplantae</taxon>
        <taxon>Streptophyta</taxon>
        <taxon>Embryophyta</taxon>
        <taxon>Tracheophyta</taxon>
        <taxon>Spermatophyta</taxon>
        <taxon>Magnoliopsida</taxon>
        <taxon>eudicotyledons</taxon>
        <taxon>Gunneridae</taxon>
        <taxon>Pentapetalae</taxon>
        <taxon>rosids</taxon>
        <taxon>fabids</taxon>
        <taxon>Fabales</taxon>
        <taxon>Fabaceae</taxon>
        <taxon>Papilionoideae</taxon>
        <taxon>50 kb inversion clade</taxon>
        <taxon>dalbergioids sensu lato</taxon>
        <taxon>Dalbergieae</taxon>
        <taxon>Pterocarpus clade</taxon>
        <taxon>Arachis</taxon>
    </lineage>
</organism>
<accession>A0A445CEW7</accession>
<evidence type="ECO:0000256" key="1">
    <source>
        <dbReference type="ARBA" id="ARBA00022723"/>
    </source>
</evidence>
<dbReference type="GO" id="GO:0008270">
    <property type="term" value="F:zinc ion binding"/>
    <property type="evidence" value="ECO:0007669"/>
    <property type="project" value="UniProtKB-KW"/>
</dbReference>
<sequence>MATLAEAVNRLVLLCSSDQGTSLEECEGSTKECSEEENVEPQGKEEGLDLKLQQQEEKEVFDLGERKGELGEIDQNVDFIVDDFLSALLFVNRHRHTGAGNWHCSFVAATTTTSASRHCSVPPSAVPPSAFSRRDPALFFSVLWVPSRCRPPFLAVTQLCSPLSGYPQGAVRLFSPKVVWLSFDQVLTVISQKNHSQRLTKHQSKMNENSNIEAVGMSASTQPSSPPSSVRKNRSAVWDHFDVENAIEKKAKCKYCGSLIQYGNGTSSMGDWEYAESIVPFLRVFSDATIRVSDIFSSNDGACSMAASIDNLDDD</sequence>
<comment type="caution">
    <text evidence="6">The sequence shown here is derived from an EMBL/GenBank/DDBJ whole genome shotgun (WGS) entry which is preliminary data.</text>
</comment>
<dbReference type="AlphaFoldDB" id="A0A445CEW7"/>
<protein>
    <recommendedName>
        <fullName evidence="5">BED-type domain-containing protein</fullName>
    </recommendedName>
</protein>
<keyword evidence="7" id="KW-1185">Reference proteome</keyword>
<gene>
    <name evidence="6" type="ORF">Ahy_A07g035922</name>
</gene>
<keyword evidence="3" id="KW-0862">Zinc</keyword>
<feature type="domain" description="BED-type" evidence="5">
    <location>
        <begin position="235"/>
        <end position="269"/>
    </location>
</feature>